<feature type="region of interest" description="Disordered" evidence="1">
    <location>
        <begin position="1"/>
        <end position="33"/>
    </location>
</feature>
<feature type="transmembrane region" description="Helical" evidence="2">
    <location>
        <begin position="209"/>
        <end position="232"/>
    </location>
</feature>
<feature type="region of interest" description="Disordered" evidence="1">
    <location>
        <begin position="488"/>
        <end position="568"/>
    </location>
</feature>
<feature type="compositionally biased region" description="Acidic residues" evidence="1">
    <location>
        <begin position="499"/>
        <end position="535"/>
    </location>
</feature>
<dbReference type="InterPro" id="IPR045931">
    <property type="entry name" value="DUF6350"/>
</dbReference>
<evidence type="ECO:0000313" key="3">
    <source>
        <dbReference type="EMBL" id="GAC82637.1"/>
    </source>
</evidence>
<dbReference type="Pfam" id="PF19877">
    <property type="entry name" value="DUF6350"/>
    <property type="match status" value="1"/>
</dbReference>
<feature type="transmembrane region" description="Helical" evidence="2">
    <location>
        <begin position="352"/>
        <end position="374"/>
    </location>
</feature>
<feature type="transmembrane region" description="Helical" evidence="2">
    <location>
        <begin position="329"/>
        <end position="346"/>
    </location>
</feature>
<feature type="transmembrane region" description="Helical" evidence="2">
    <location>
        <begin position="171"/>
        <end position="197"/>
    </location>
</feature>
<feature type="transmembrane region" description="Helical" evidence="2">
    <location>
        <begin position="253"/>
        <end position="274"/>
    </location>
</feature>
<evidence type="ECO:0000256" key="2">
    <source>
        <dbReference type="SAM" id="Phobius"/>
    </source>
</evidence>
<keyword evidence="4" id="KW-1185">Reference proteome</keyword>
<dbReference type="Proteomes" id="UP000035021">
    <property type="component" value="Unassembled WGS sequence"/>
</dbReference>
<name>A0ABQ0IGJ5_9ACTN</name>
<dbReference type="EMBL" id="BAOQ01000003">
    <property type="protein sequence ID" value="GAC82637.1"/>
    <property type="molecule type" value="Genomic_DNA"/>
</dbReference>
<comment type="caution">
    <text evidence="3">The sequence shown here is derived from an EMBL/GenBank/DDBJ whole genome shotgun (WGS) entry which is preliminary data.</text>
</comment>
<gene>
    <name evidence="3" type="ORF">GP2_003_01150</name>
</gene>
<feature type="transmembrane region" description="Helical" evidence="2">
    <location>
        <begin position="416"/>
        <end position="443"/>
    </location>
</feature>
<proteinExistence type="predicted"/>
<evidence type="ECO:0008006" key="5">
    <source>
        <dbReference type="Google" id="ProtNLM"/>
    </source>
</evidence>
<feature type="transmembrane region" description="Helical" evidence="2">
    <location>
        <begin position="294"/>
        <end position="317"/>
    </location>
</feature>
<evidence type="ECO:0000256" key="1">
    <source>
        <dbReference type="SAM" id="MobiDB-lite"/>
    </source>
</evidence>
<keyword evidence="2" id="KW-1133">Transmembrane helix</keyword>
<keyword evidence="2" id="KW-0812">Transmembrane</keyword>
<sequence length="568" mass="59318">MPPEPRPGMTGQTPGDLNRFPDRARRVYDDPGADRVSLKSMPTFRPESTAENLASQLRALRRSRRAQRTAVEGSARQLAVVAFTVPALALVTLIVVMLTVLLMAGSGLTGLPSAIASSWLAIHQVPVTISGVTIGVLPLLPTLVVAVGTARLTARAIGGTTAPAARSAHDVFDVGAVVASAVAGPVLITAMSLAIVMDGGSVLPVHTPNALVAFAYTIGIHAGAALAGVVWTRRHDFAARWGMSYADRRGFKYGVVAVLSLMVAGGILVCLRMIMAHTEIGELIETGYDFDGYLGLSVLSVLYLPNLMVGATAVLVGSDVQIGAMTVDLFTVRGGAVPPVPALAVLPDGAGAGQWGLIGLLVPAAIAVFVGWRCRDLNPIAHVRSVGVAAAVAASAMVVLSTTAGGELGEFGDAAITVSAAGVYTLGWFAVTGIVVALVYAFLPSTRAARDAVGDDYFDDPDDLGFEDEYVIVADLDEEDEYLEFVDEDAPGPEHDLSDDAEYEYEDSEDAEAFEADPYDLAEPDAADDADEALDSEPVVRAEAPADADLSDDADYDLYPGTPGARRR</sequence>
<protein>
    <recommendedName>
        <fullName evidence="5">Integral membrane protein</fullName>
    </recommendedName>
</protein>
<accession>A0ABQ0IGJ5</accession>
<reference evidence="3 4" key="1">
    <citation type="submission" date="2013-02" db="EMBL/GenBank/DDBJ databases">
        <title>Whole genome shotgun sequence of Gordonia paraffinivorans NBRC 108238.</title>
        <authorList>
            <person name="Isaki-Nakamura S."/>
            <person name="Hosoyama A."/>
            <person name="Tsuchikane K."/>
            <person name="Ando Y."/>
            <person name="Baba S."/>
            <person name="Ohji S."/>
            <person name="Hamada M."/>
            <person name="Tamura T."/>
            <person name="Yamazoe A."/>
            <person name="Yamazaki S."/>
            <person name="Fujita N."/>
        </authorList>
    </citation>
    <scope>NUCLEOTIDE SEQUENCE [LARGE SCALE GENOMIC DNA]</scope>
    <source>
        <strain evidence="3 4">NBRC 108238</strain>
    </source>
</reference>
<keyword evidence="2" id="KW-0472">Membrane</keyword>
<feature type="compositionally biased region" description="Basic and acidic residues" evidence="1">
    <location>
        <begin position="19"/>
        <end position="33"/>
    </location>
</feature>
<evidence type="ECO:0000313" key="4">
    <source>
        <dbReference type="Proteomes" id="UP000035021"/>
    </source>
</evidence>
<feature type="transmembrane region" description="Helical" evidence="2">
    <location>
        <begin position="125"/>
        <end position="150"/>
    </location>
</feature>
<feature type="transmembrane region" description="Helical" evidence="2">
    <location>
        <begin position="386"/>
        <end position="404"/>
    </location>
</feature>
<feature type="transmembrane region" description="Helical" evidence="2">
    <location>
        <begin position="78"/>
        <end position="105"/>
    </location>
</feature>
<organism evidence="3 4">
    <name type="scientific">Gordonia paraffinivorans NBRC 108238</name>
    <dbReference type="NCBI Taxonomy" id="1223543"/>
    <lineage>
        <taxon>Bacteria</taxon>
        <taxon>Bacillati</taxon>
        <taxon>Actinomycetota</taxon>
        <taxon>Actinomycetes</taxon>
        <taxon>Mycobacteriales</taxon>
        <taxon>Gordoniaceae</taxon>
        <taxon>Gordonia</taxon>
    </lineage>
</organism>